<evidence type="ECO:0000259" key="10">
    <source>
        <dbReference type="PROSITE" id="PS50929"/>
    </source>
</evidence>
<keyword evidence="5" id="KW-0067">ATP-binding</keyword>
<protein>
    <submittedName>
        <fullName evidence="11">Cyclic peptide transporter</fullName>
    </submittedName>
</protein>
<keyword evidence="3 8" id="KW-0812">Transmembrane</keyword>
<feature type="domain" description="ABC transmembrane type-1" evidence="10">
    <location>
        <begin position="20"/>
        <end position="295"/>
    </location>
</feature>
<evidence type="ECO:0000256" key="1">
    <source>
        <dbReference type="ARBA" id="ARBA00004651"/>
    </source>
</evidence>
<dbReference type="InterPro" id="IPR036640">
    <property type="entry name" value="ABC1_TM_sf"/>
</dbReference>
<dbReference type="InterPro" id="IPR011527">
    <property type="entry name" value="ABC1_TM_dom"/>
</dbReference>
<evidence type="ECO:0000256" key="8">
    <source>
        <dbReference type="SAM" id="Phobius"/>
    </source>
</evidence>
<evidence type="ECO:0000256" key="5">
    <source>
        <dbReference type="ARBA" id="ARBA00022840"/>
    </source>
</evidence>
<dbReference type="SMART" id="SM00382">
    <property type="entry name" value="AAA"/>
    <property type="match status" value="1"/>
</dbReference>
<dbReference type="Proteomes" id="UP000700732">
    <property type="component" value="Unassembled WGS sequence"/>
</dbReference>
<feature type="transmembrane region" description="Helical" evidence="8">
    <location>
        <begin position="245"/>
        <end position="263"/>
    </location>
</feature>
<dbReference type="InterPro" id="IPR027417">
    <property type="entry name" value="P-loop_NTPase"/>
</dbReference>
<dbReference type="SUPFAM" id="SSF90123">
    <property type="entry name" value="ABC transporter transmembrane region"/>
    <property type="match status" value="1"/>
</dbReference>
<evidence type="ECO:0000256" key="6">
    <source>
        <dbReference type="ARBA" id="ARBA00022989"/>
    </source>
</evidence>
<feature type="transmembrane region" description="Helical" evidence="8">
    <location>
        <begin position="151"/>
        <end position="168"/>
    </location>
</feature>
<keyword evidence="12" id="KW-1185">Reference proteome</keyword>
<evidence type="ECO:0000313" key="11">
    <source>
        <dbReference type="EMBL" id="MBC3792849.1"/>
    </source>
</evidence>
<feature type="transmembrane region" description="Helical" evidence="8">
    <location>
        <begin position="53"/>
        <end position="73"/>
    </location>
</feature>
<reference evidence="11 12" key="1">
    <citation type="submission" date="2019-06" db="EMBL/GenBank/DDBJ databases">
        <title>Spirosoma utsteinense sp. nov. isolated from Antarctic ice-free soils.</title>
        <authorList>
            <person name="Tahon G."/>
        </authorList>
    </citation>
    <scope>NUCLEOTIDE SEQUENCE [LARGE SCALE GENOMIC DNA]</scope>
    <source>
        <strain evidence="11 12">LMG 31447</strain>
    </source>
</reference>
<evidence type="ECO:0000256" key="7">
    <source>
        <dbReference type="ARBA" id="ARBA00023136"/>
    </source>
</evidence>
<feature type="domain" description="ABC transporter" evidence="9">
    <location>
        <begin position="333"/>
        <end position="562"/>
    </location>
</feature>
<accession>A0ABR6W8E7</accession>
<evidence type="ECO:0000256" key="4">
    <source>
        <dbReference type="ARBA" id="ARBA00022741"/>
    </source>
</evidence>
<keyword evidence="7 8" id="KW-0472">Membrane</keyword>
<dbReference type="Gene3D" id="1.20.1560.10">
    <property type="entry name" value="ABC transporter type 1, transmembrane domain"/>
    <property type="match status" value="1"/>
</dbReference>
<feature type="transmembrane region" description="Helical" evidence="8">
    <location>
        <begin position="121"/>
        <end position="145"/>
    </location>
</feature>
<dbReference type="InterPro" id="IPR003593">
    <property type="entry name" value="AAA+_ATPase"/>
</dbReference>
<dbReference type="InterPro" id="IPR003439">
    <property type="entry name" value="ABC_transporter-like_ATP-bd"/>
</dbReference>
<evidence type="ECO:0000256" key="2">
    <source>
        <dbReference type="ARBA" id="ARBA00022448"/>
    </source>
</evidence>
<keyword evidence="6 8" id="KW-1133">Transmembrane helix</keyword>
<keyword evidence="4" id="KW-0547">Nucleotide-binding</keyword>
<evidence type="ECO:0000256" key="3">
    <source>
        <dbReference type="ARBA" id="ARBA00022692"/>
    </source>
</evidence>
<dbReference type="InterPro" id="IPR050095">
    <property type="entry name" value="ECF_ABC_transporter_ATP-bd"/>
</dbReference>
<feature type="transmembrane region" description="Helical" evidence="8">
    <location>
        <begin position="269"/>
        <end position="293"/>
    </location>
</feature>
<comment type="caution">
    <text evidence="11">The sequence shown here is derived from an EMBL/GenBank/DDBJ whole genome shotgun (WGS) entry which is preliminary data.</text>
</comment>
<dbReference type="RefSeq" id="WP_186738608.1">
    <property type="nucleotide sequence ID" value="NZ_VFIA01000020.1"/>
</dbReference>
<feature type="transmembrane region" description="Helical" evidence="8">
    <location>
        <begin position="16"/>
        <end position="41"/>
    </location>
</feature>
<name>A0ABR6W8E7_9BACT</name>
<evidence type="ECO:0000259" key="9">
    <source>
        <dbReference type="PROSITE" id="PS50893"/>
    </source>
</evidence>
<evidence type="ECO:0000313" key="12">
    <source>
        <dbReference type="Proteomes" id="UP000700732"/>
    </source>
</evidence>
<dbReference type="SUPFAM" id="SSF52540">
    <property type="entry name" value="P-loop containing nucleoside triphosphate hydrolases"/>
    <property type="match status" value="1"/>
</dbReference>
<dbReference type="Gene3D" id="3.40.50.300">
    <property type="entry name" value="P-loop containing nucleotide triphosphate hydrolases"/>
    <property type="match status" value="1"/>
</dbReference>
<dbReference type="Pfam" id="PF00005">
    <property type="entry name" value="ABC_tran"/>
    <property type="match status" value="1"/>
</dbReference>
<dbReference type="PROSITE" id="PS50929">
    <property type="entry name" value="ABC_TM1F"/>
    <property type="match status" value="1"/>
</dbReference>
<keyword evidence="2" id="KW-0813">Transport</keyword>
<dbReference type="PANTHER" id="PTHR43553:SF11">
    <property type="entry name" value="ABC TRANSPORTER ATP-BINDING_PERMEASE PROTEIN YOJI"/>
    <property type="match status" value="1"/>
</dbReference>
<dbReference type="PANTHER" id="PTHR43553">
    <property type="entry name" value="HEAVY METAL TRANSPORTER"/>
    <property type="match status" value="1"/>
</dbReference>
<dbReference type="InterPro" id="IPR005898">
    <property type="entry name" value="Cyc_pep_transpt_SyrD/YojI"/>
</dbReference>
<comment type="subcellular location">
    <subcellularLocation>
        <location evidence="1">Cell membrane</location>
        <topology evidence="1">Multi-pass membrane protein</topology>
    </subcellularLocation>
</comment>
<proteinExistence type="predicted"/>
<sequence>MSNMHLLKIFQSQSRFFYTALLGLGIINSFTFSVLLLFINLTIAGKPFPIWPQYGWLIFFGLLAVSVVTTKVFQTYLVKLTQQILYGFELNIVDQLRSASLSDFQKLGSERVYTAINDVRVLGLVPEVMIVIVNSSIIVVCALAYLCYTSVAGGLCMLGLMLGMLIFYSTRNKAIRKNLGKVRDLQDKYHKYLLDLLNGFKEVKMSSVRNRNLFTLFIKANRDNAKALGQQTAVRYLDNELIGRYSWYFALGMVIFVLPALFNMRVQDYIPFIIVVLYLMGPLSSLVGIMTHLNNINIAVERIQSVEKEISTVSVSDSKPAVLPCKCPRFESLRFKNICFEYTDHLKQKSFTVGPISLNINKGEIIFVTGGNGSGKSTFMNLLTGLYQASAGSISYNGHPVPLAEYNAYSDCFSAIFTNSYLFSENYDGFDLRTENTELMHYINMMQLKHVLIIDNDTKKIDIGLSKGQTKRLALIYALMENRELLVLDEWAAEQDPVFRTYFYEFVLADLKSMGKTIIAVTHDDHYFHHADRIIKFDYGTIVNDQTISKVSKVAELDQLFV</sequence>
<gene>
    <name evidence="11" type="ORF">FH603_3363</name>
</gene>
<dbReference type="PROSITE" id="PS50893">
    <property type="entry name" value="ABC_TRANSPORTER_2"/>
    <property type="match status" value="1"/>
</dbReference>
<dbReference type="EMBL" id="VFIA01000020">
    <property type="protein sequence ID" value="MBC3792849.1"/>
    <property type="molecule type" value="Genomic_DNA"/>
</dbReference>
<dbReference type="NCBIfam" id="TIGR01194">
    <property type="entry name" value="cyc_pep_trnsptr"/>
    <property type="match status" value="1"/>
</dbReference>
<organism evidence="11 12">
    <name type="scientific">Spirosoma utsteinense</name>
    <dbReference type="NCBI Taxonomy" id="2585773"/>
    <lineage>
        <taxon>Bacteria</taxon>
        <taxon>Pseudomonadati</taxon>
        <taxon>Bacteroidota</taxon>
        <taxon>Cytophagia</taxon>
        <taxon>Cytophagales</taxon>
        <taxon>Cytophagaceae</taxon>
        <taxon>Spirosoma</taxon>
    </lineage>
</organism>